<evidence type="ECO:0000256" key="2">
    <source>
        <dbReference type="ARBA" id="ARBA00022578"/>
    </source>
</evidence>
<dbReference type="NCBIfam" id="NF040570">
    <property type="entry name" value="guided_TnpB"/>
    <property type="match status" value="1"/>
</dbReference>
<dbReference type="InterPro" id="IPR021027">
    <property type="entry name" value="Transposase_put_HTH"/>
</dbReference>
<keyword evidence="6" id="KW-0233">DNA recombination</keyword>
<proteinExistence type="inferred from homology"/>
<evidence type="ECO:0000259" key="7">
    <source>
        <dbReference type="Pfam" id="PF01385"/>
    </source>
</evidence>
<dbReference type="Pfam" id="PF01385">
    <property type="entry name" value="OrfB_IS605"/>
    <property type="match status" value="1"/>
</dbReference>
<evidence type="ECO:0000313" key="10">
    <source>
        <dbReference type="EMBL" id="WTP50393.1"/>
    </source>
</evidence>
<name>A0ABZ1JJ59_9ACTN</name>
<keyword evidence="5" id="KW-0238">DNA-binding</keyword>
<evidence type="ECO:0000256" key="3">
    <source>
        <dbReference type="ARBA" id="ARBA00022723"/>
    </source>
</evidence>
<evidence type="ECO:0000256" key="4">
    <source>
        <dbReference type="ARBA" id="ARBA00022833"/>
    </source>
</evidence>
<gene>
    <name evidence="10" type="ORF">OG288_20025</name>
</gene>
<reference evidence="10" key="1">
    <citation type="submission" date="2022-10" db="EMBL/GenBank/DDBJ databases">
        <title>The complete genomes of actinobacterial strains from the NBC collection.</title>
        <authorList>
            <person name="Joergensen T.S."/>
            <person name="Alvarez Arevalo M."/>
            <person name="Sterndorff E.B."/>
            <person name="Faurdal D."/>
            <person name="Vuksanovic O."/>
            <person name="Mourched A.-S."/>
            <person name="Charusanti P."/>
            <person name="Shaw S."/>
            <person name="Blin K."/>
            <person name="Weber T."/>
        </authorList>
    </citation>
    <scope>NUCLEOTIDE SEQUENCE</scope>
    <source>
        <strain evidence="10">NBC_00189</strain>
    </source>
</reference>
<feature type="domain" description="Cas12f1-like TNB" evidence="8">
    <location>
        <begin position="362"/>
        <end position="429"/>
    </location>
</feature>
<evidence type="ECO:0000313" key="11">
    <source>
        <dbReference type="Proteomes" id="UP001432166"/>
    </source>
</evidence>
<protein>
    <submittedName>
        <fullName evidence="10">Transposase</fullName>
    </submittedName>
</protein>
<evidence type="ECO:0000259" key="9">
    <source>
        <dbReference type="Pfam" id="PF12323"/>
    </source>
</evidence>
<evidence type="ECO:0000259" key="8">
    <source>
        <dbReference type="Pfam" id="PF07282"/>
    </source>
</evidence>
<keyword evidence="4" id="KW-0862">Zinc</keyword>
<evidence type="ECO:0000256" key="6">
    <source>
        <dbReference type="ARBA" id="ARBA00023172"/>
    </source>
</evidence>
<dbReference type="Proteomes" id="UP001432166">
    <property type="component" value="Chromosome"/>
</dbReference>
<dbReference type="Pfam" id="PF07282">
    <property type="entry name" value="Cas12f1-like_TNB"/>
    <property type="match status" value="1"/>
</dbReference>
<dbReference type="InterPro" id="IPR001959">
    <property type="entry name" value="Transposase"/>
</dbReference>
<feature type="domain" description="Transposase putative helix-turn-helix" evidence="9">
    <location>
        <begin position="51"/>
        <end position="93"/>
    </location>
</feature>
<keyword evidence="11" id="KW-1185">Reference proteome</keyword>
<keyword evidence="2" id="KW-0815">Transposition</keyword>
<comment type="similarity">
    <text evidence="1">In the C-terminal section; belongs to the transposase 35 family.</text>
</comment>
<accession>A0ABZ1JJ59</accession>
<dbReference type="InterPro" id="IPR010095">
    <property type="entry name" value="Cas12f1-like_TNB"/>
</dbReference>
<sequence length="466" mass="52937">MKEAAEEPEAVKGVRAERIKREELGIEERHKHAGRKATPLRSHAKEAGATHRVYRFRFYPTEAQTEQLGKTFGACRWVYNEGLALRSGAWEQHRVRVGFAETCRALTGWKRAEERAWLQEVSSTVLQQALRHLDQAFARFFKGTAKYPKRRKKQRSRDAATYVRTGFRWTEDSERPGTGLITLAKQSEPLDVRWSRPLPAGAMPVRLSVTRDRAGRYFLSALVEEHMSSLPAVFLPGSREPKAVGLDLGLASLVTLDDGTKLVHPRLLKRYAGKLARLQRELHRKVKGSRNRDKVRQKIARLYALIGDVRRDMLDQFTTGLVRENQVLVVEDLSIVTLLRPARGKGRRRKAGLSRAIIDAGWAELLRQLHYKCEWYGRTLVVVDRFFPSTRQCAACHVKGPKLDVSVREWTCAQCGAVHDRDVNAAVNLRDEGMRLYWLVASTLPPDRQVPAAVRASKLEECLPAA</sequence>
<organism evidence="10 11">
    <name type="scientific">Streptomyces tauricus</name>
    <dbReference type="NCBI Taxonomy" id="68274"/>
    <lineage>
        <taxon>Bacteria</taxon>
        <taxon>Bacillati</taxon>
        <taxon>Actinomycetota</taxon>
        <taxon>Actinomycetes</taxon>
        <taxon>Kitasatosporales</taxon>
        <taxon>Streptomycetaceae</taxon>
        <taxon>Streptomyces</taxon>
        <taxon>Streptomyces aurantiacus group</taxon>
    </lineage>
</organism>
<dbReference type="Pfam" id="PF12323">
    <property type="entry name" value="HTH_OrfB_IS605"/>
    <property type="match status" value="1"/>
</dbReference>
<dbReference type="RefSeq" id="WP_328937989.1">
    <property type="nucleotide sequence ID" value="NZ_CP108133.1"/>
</dbReference>
<feature type="domain" description="Probable transposase IS891/IS1136/IS1341" evidence="7">
    <location>
        <begin position="239"/>
        <end position="335"/>
    </location>
</feature>
<dbReference type="EMBL" id="CP108133">
    <property type="protein sequence ID" value="WTP50393.1"/>
    <property type="molecule type" value="Genomic_DNA"/>
</dbReference>
<evidence type="ECO:0000256" key="5">
    <source>
        <dbReference type="ARBA" id="ARBA00023125"/>
    </source>
</evidence>
<evidence type="ECO:0000256" key="1">
    <source>
        <dbReference type="ARBA" id="ARBA00008761"/>
    </source>
</evidence>
<keyword evidence="3" id="KW-0479">Metal-binding</keyword>